<evidence type="ECO:0000313" key="2">
    <source>
        <dbReference type="EMBL" id="ABK74164.1"/>
    </source>
</evidence>
<dbReference type="STRING" id="246196.MSMEG_3256"/>
<evidence type="ECO:0000313" key="3">
    <source>
        <dbReference type="Proteomes" id="UP000000757"/>
    </source>
</evidence>
<accession>A0QXC9</accession>
<proteinExistence type="predicted"/>
<evidence type="ECO:0000256" key="1">
    <source>
        <dbReference type="SAM" id="MobiDB-lite"/>
    </source>
</evidence>
<dbReference type="Proteomes" id="UP000000757">
    <property type="component" value="Chromosome"/>
</dbReference>
<feature type="region of interest" description="Disordered" evidence="1">
    <location>
        <begin position="1"/>
        <end position="74"/>
    </location>
</feature>
<gene>
    <name evidence="2" type="ordered locus">MSMEG_3256</name>
</gene>
<name>A0QXC9_MYCS2</name>
<dbReference type="EMBL" id="CP000480">
    <property type="protein sequence ID" value="ABK74164.1"/>
    <property type="molecule type" value="Genomic_DNA"/>
</dbReference>
<reference evidence="2 3" key="1">
    <citation type="submission" date="2006-10" db="EMBL/GenBank/DDBJ databases">
        <authorList>
            <person name="Fleischmann R.D."/>
            <person name="Dodson R.J."/>
            <person name="Haft D.H."/>
            <person name="Merkel J.S."/>
            <person name="Nelson W.C."/>
            <person name="Fraser C.M."/>
        </authorList>
    </citation>
    <scope>NUCLEOTIDE SEQUENCE [LARGE SCALE GENOMIC DNA]</scope>
    <source>
        <strain evidence="3">ATCC 700084 / mc(2)155</strain>
    </source>
</reference>
<keyword evidence="3" id="KW-1185">Reference proteome</keyword>
<protein>
    <submittedName>
        <fullName evidence="2">Mucin-associated surface protein</fullName>
    </submittedName>
</protein>
<feature type="compositionally biased region" description="Polar residues" evidence="1">
    <location>
        <begin position="53"/>
        <end position="74"/>
    </location>
</feature>
<sequence length="74" mass="7651">MEFPIDRGANLTSRRARQPVVVETATDPSISGDAEPAAAVLITSTFPAPGESTAPNSANSYEASHSESATSTRC</sequence>
<dbReference type="AlphaFoldDB" id="A0QXC9"/>
<dbReference type="KEGG" id="msm:MSMEG_3256"/>
<organism evidence="2 3">
    <name type="scientific">Mycolicibacterium smegmatis (strain ATCC 700084 / mc(2)155)</name>
    <name type="common">Mycobacterium smegmatis</name>
    <dbReference type="NCBI Taxonomy" id="246196"/>
    <lineage>
        <taxon>Bacteria</taxon>
        <taxon>Bacillati</taxon>
        <taxon>Actinomycetota</taxon>
        <taxon>Actinomycetes</taxon>
        <taxon>Mycobacteriales</taxon>
        <taxon>Mycobacteriaceae</taxon>
        <taxon>Mycolicibacterium</taxon>
    </lineage>
</organism>